<evidence type="ECO:0000256" key="10">
    <source>
        <dbReference type="ARBA" id="ARBA00022989"/>
    </source>
</evidence>
<evidence type="ECO:0000256" key="5">
    <source>
        <dbReference type="ARBA" id="ARBA00022660"/>
    </source>
</evidence>
<dbReference type="InterPro" id="IPR036909">
    <property type="entry name" value="Cyt_c-like_dom_sf"/>
</dbReference>
<evidence type="ECO:0000256" key="17">
    <source>
        <dbReference type="RuleBase" id="RU000456"/>
    </source>
</evidence>
<evidence type="ECO:0000256" key="3">
    <source>
        <dbReference type="ARBA" id="ARBA00022448"/>
    </source>
</evidence>
<dbReference type="RefSeq" id="WP_026799643.1">
    <property type="nucleotide sequence ID" value="NZ_AULI01000005.1"/>
</dbReference>
<feature type="domain" description="Cytochrome oxidase subunit II copper A binding" evidence="20">
    <location>
        <begin position="128"/>
        <end position="241"/>
    </location>
</feature>
<dbReference type="Gene3D" id="1.10.287.90">
    <property type="match status" value="1"/>
</dbReference>
<dbReference type="InterPro" id="IPR008972">
    <property type="entry name" value="Cupredoxin"/>
</dbReference>
<evidence type="ECO:0000313" key="24">
    <source>
        <dbReference type="Proteomes" id="UP000030528"/>
    </source>
</evidence>
<dbReference type="GO" id="GO:0016491">
    <property type="term" value="F:oxidoreductase activity"/>
    <property type="evidence" value="ECO:0007669"/>
    <property type="project" value="InterPro"/>
</dbReference>
<keyword evidence="4 16" id="KW-0349">Heme</keyword>
<dbReference type="Pfam" id="PF00034">
    <property type="entry name" value="Cytochrom_C"/>
    <property type="match status" value="1"/>
</dbReference>
<keyword evidence="11 16" id="KW-0408">Iron</keyword>
<evidence type="ECO:0000256" key="11">
    <source>
        <dbReference type="ARBA" id="ARBA00023004"/>
    </source>
</evidence>
<proteinExistence type="inferred from homology"/>
<comment type="subcellular location">
    <subcellularLocation>
        <location evidence="17">Cell membrane</location>
        <topology evidence="17">Multi-pass membrane protein</topology>
    </subcellularLocation>
    <subcellularLocation>
        <location evidence="1">Membrane</location>
        <topology evidence="1">Multi-pass membrane protein</topology>
    </subcellularLocation>
</comment>
<dbReference type="GO" id="GO:0004129">
    <property type="term" value="F:cytochrome-c oxidase activity"/>
    <property type="evidence" value="ECO:0007669"/>
    <property type="project" value="UniProtKB-EC"/>
</dbReference>
<keyword evidence="5 17" id="KW-0679">Respiratory chain</keyword>
<feature type="transmembrane region" description="Helical" evidence="19">
    <location>
        <begin position="41"/>
        <end position="69"/>
    </location>
</feature>
<dbReference type="SUPFAM" id="SSF49503">
    <property type="entry name" value="Cupredoxins"/>
    <property type="match status" value="1"/>
</dbReference>
<dbReference type="AlphaFoldDB" id="A0A0A5GQ47"/>
<dbReference type="SUPFAM" id="SSF46626">
    <property type="entry name" value="Cytochrome c"/>
    <property type="match status" value="1"/>
</dbReference>
<feature type="domain" description="Cytochrome oxidase subunit II transmembrane region profile" evidence="21">
    <location>
        <begin position="23"/>
        <end position="121"/>
    </location>
</feature>
<dbReference type="InterPro" id="IPR011759">
    <property type="entry name" value="Cyt_c_oxidase_su2_TM_dom"/>
</dbReference>
<dbReference type="GO" id="GO:0042773">
    <property type="term" value="P:ATP synthesis coupled electron transport"/>
    <property type="evidence" value="ECO:0007669"/>
    <property type="project" value="TreeGrafter"/>
</dbReference>
<evidence type="ECO:0000256" key="9">
    <source>
        <dbReference type="ARBA" id="ARBA00022982"/>
    </source>
</evidence>
<evidence type="ECO:0000313" key="23">
    <source>
        <dbReference type="EMBL" id="KGX93300.1"/>
    </source>
</evidence>
<dbReference type="GO" id="GO:0005507">
    <property type="term" value="F:copper ion binding"/>
    <property type="evidence" value="ECO:0007669"/>
    <property type="project" value="InterPro"/>
</dbReference>
<evidence type="ECO:0000256" key="2">
    <source>
        <dbReference type="ARBA" id="ARBA00007866"/>
    </source>
</evidence>
<keyword evidence="10 19" id="KW-1133">Transmembrane helix</keyword>
<sequence length="364" mass="40616">MKGWMGKSRILFSLTLLMLVLSGCGKTNLTALDPKGEGAESIYDLMMLSVIIMTGVGIVVLVIYTFVLIRYRRREGHEDYVPKQTEGNKFLEILWTVIPILLLVVLAIPTVQKTFMLADTTPSAEDEKDAIKIEVSGQLYWWHYTYNGQEIQASQDLYIPTGERVYLNLKSQDVIHSFWVPSLAGKMDTNPGENENEMFIQAYEEGVYYGKCTEFCGPSHSIMDFKIVAVSPEEFDQWVSDMQNVNADATPESASAQEGKELFKQQACIGCHAIGSYPNSNVGPNLTNFGDRVEIAGVLDNDKESLVDWLQDPEKYKPGNLMTGKYGDTESAKPLTDEEASKIADYLLQLKPSEVSPESAEADE</sequence>
<keyword evidence="3 17" id="KW-0813">Transport</keyword>
<evidence type="ECO:0000256" key="18">
    <source>
        <dbReference type="RuleBase" id="RU004024"/>
    </source>
</evidence>
<comment type="function">
    <text evidence="14 18">Subunits I and II form the functional core of the enzyme complex. Electrons originating in cytochrome c are transferred via heme a and Cu(A) to the binuclear center formed by heme a3 and Cu(B).</text>
</comment>
<dbReference type="InterPro" id="IPR009056">
    <property type="entry name" value="Cyt_c-like_dom"/>
</dbReference>
<dbReference type="InterPro" id="IPR036257">
    <property type="entry name" value="Cyt_c_oxidase_su2_TM_sf"/>
</dbReference>
<dbReference type="EC" id="7.1.1.9" evidence="18"/>
<comment type="similarity">
    <text evidence="2 17">Belongs to the cytochrome c oxidase subunit 2 family.</text>
</comment>
<keyword evidence="6 17" id="KW-0812">Transmembrane</keyword>
<feature type="transmembrane region" description="Helical" evidence="19">
    <location>
        <begin position="90"/>
        <end position="108"/>
    </location>
</feature>
<evidence type="ECO:0000256" key="15">
    <source>
        <dbReference type="ARBA" id="ARBA00047816"/>
    </source>
</evidence>
<feature type="domain" description="Cytochrome c" evidence="22">
    <location>
        <begin position="254"/>
        <end position="351"/>
    </location>
</feature>
<dbReference type="PRINTS" id="PR01166">
    <property type="entry name" value="CYCOXIDASEII"/>
</dbReference>
<dbReference type="PANTHER" id="PTHR22888">
    <property type="entry name" value="CYTOCHROME C OXIDASE, SUBUNIT II"/>
    <property type="match status" value="1"/>
</dbReference>
<accession>A0A0A5GQ47</accession>
<dbReference type="GO" id="GO:0020037">
    <property type="term" value="F:heme binding"/>
    <property type="evidence" value="ECO:0007669"/>
    <property type="project" value="InterPro"/>
</dbReference>
<dbReference type="PROSITE" id="PS00078">
    <property type="entry name" value="COX2"/>
    <property type="match status" value="1"/>
</dbReference>
<evidence type="ECO:0000256" key="4">
    <source>
        <dbReference type="ARBA" id="ARBA00022617"/>
    </source>
</evidence>
<dbReference type="PROSITE" id="PS50999">
    <property type="entry name" value="COX2_TM"/>
    <property type="match status" value="1"/>
</dbReference>
<evidence type="ECO:0000256" key="19">
    <source>
        <dbReference type="SAM" id="Phobius"/>
    </source>
</evidence>
<dbReference type="Proteomes" id="UP000030528">
    <property type="component" value="Unassembled WGS sequence"/>
</dbReference>
<evidence type="ECO:0000259" key="20">
    <source>
        <dbReference type="PROSITE" id="PS50857"/>
    </source>
</evidence>
<evidence type="ECO:0000256" key="8">
    <source>
        <dbReference type="ARBA" id="ARBA00022967"/>
    </source>
</evidence>
<dbReference type="CDD" id="cd04213">
    <property type="entry name" value="CuRO_CcO_Caa3_II"/>
    <property type="match status" value="1"/>
</dbReference>
<dbReference type="GO" id="GO:0005886">
    <property type="term" value="C:plasma membrane"/>
    <property type="evidence" value="ECO:0007669"/>
    <property type="project" value="UniProtKB-SubCell"/>
</dbReference>
<dbReference type="OrthoDB" id="9781261at2"/>
<dbReference type="PROSITE" id="PS51257">
    <property type="entry name" value="PROKAR_LIPOPROTEIN"/>
    <property type="match status" value="1"/>
</dbReference>
<reference evidence="23 24" key="1">
    <citation type="submission" date="2013-08" db="EMBL/GenBank/DDBJ databases">
        <authorList>
            <person name="Huang J."/>
            <person name="Wang G."/>
        </authorList>
    </citation>
    <scope>NUCLEOTIDE SEQUENCE [LARGE SCALE GENOMIC DNA]</scope>
    <source>
        <strain evidence="23 24">JSM 076056</strain>
    </source>
</reference>
<dbReference type="NCBIfam" id="TIGR02866">
    <property type="entry name" value="CoxB"/>
    <property type="match status" value="1"/>
</dbReference>
<comment type="cofactor">
    <cofactor evidence="18">
        <name>Cu cation</name>
        <dbReference type="ChEBI" id="CHEBI:23378"/>
    </cofactor>
    <text evidence="18">Binds a copper A center.</text>
</comment>
<comment type="catalytic activity">
    <reaction evidence="15 18">
        <text>4 Fe(II)-[cytochrome c] + O2 + 8 H(+)(in) = 4 Fe(III)-[cytochrome c] + 2 H2O + 4 H(+)(out)</text>
        <dbReference type="Rhea" id="RHEA:11436"/>
        <dbReference type="Rhea" id="RHEA-COMP:10350"/>
        <dbReference type="Rhea" id="RHEA-COMP:14399"/>
        <dbReference type="ChEBI" id="CHEBI:15377"/>
        <dbReference type="ChEBI" id="CHEBI:15378"/>
        <dbReference type="ChEBI" id="CHEBI:15379"/>
        <dbReference type="ChEBI" id="CHEBI:29033"/>
        <dbReference type="ChEBI" id="CHEBI:29034"/>
        <dbReference type="EC" id="7.1.1.9"/>
    </reaction>
</comment>
<comment type="caution">
    <text evidence="23">The sequence shown here is derived from an EMBL/GenBank/DDBJ whole genome shotgun (WGS) entry which is preliminary data.</text>
</comment>
<dbReference type="InterPro" id="IPR034236">
    <property type="entry name" value="CuRO_CcO_Caa3_II"/>
</dbReference>
<dbReference type="InterPro" id="IPR002429">
    <property type="entry name" value="CcO_II-like_C"/>
</dbReference>
<dbReference type="PANTHER" id="PTHR22888:SF10">
    <property type="entry name" value="CYTOCHROME C OXIDASE SUBUNIT 2"/>
    <property type="match status" value="1"/>
</dbReference>
<dbReference type="InterPro" id="IPR014222">
    <property type="entry name" value="Cyt_c_oxidase_su2"/>
</dbReference>
<evidence type="ECO:0000259" key="21">
    <source>
        <dbReference type="PROSITE" id="PS50999"/>
    </source>
</evidence>
<evidence type="ECO:0000256" key="14">
    <source>
        <dbReference type="ARBA" id="ARBA00024688"/>
    </source>
</evidence>
<evidence type="ECO:0000256" key="7">
    <source>
        <dbReference type="ARBA" id="ARBA00022723"/>
    </source>
</evidence>
<dbReference type="STRING" id="1385510.GCA_000425205_01189"/>
<dbReference type="InterPro" id="IPR001505">
    <property type="entry name" value="Copper_CuA"/>
</dbReference>
<dbReference type="PROSITE" id="PS50857">
    <property type="entry name" value="COX2_CUA"/>
    <property type="match status" value="1"/>
</dbReference>
<dbReference type="Pfam" id="PF00116">
    <property type="entry name" value="COX2"/>
    <property type="match status" value="1"/>
</dbReference>
<keyword evidence="9 17" id="KW-0249">Electron transport</keyword>
<name>A0A0A5GQ47_9BACI</name>
<keyword evidence="24" id="KW-1185">Reference proteome</keyword>
<dbReference type="PROSITE" id="PS51007">
    <property type="entry name" value="CYTC"/>
    <property type="match status" value="1"/>
</dbReference>
<keyword evidence="13 19" id="KW-0472">Membrane</keyword>
<evidence type="ECO:0000259" key="22">
    <source>
        <dbReference type="PROSITE" id="PS51007"/>
    </source>
</evidence>
<keyword evidence="8" id="KW-1278">Translocase</keyword>
<evidence type="ECO:0000256" key="6">
    <source>
        <dbReference type="ARBA" id="ARBA00022692"/>
    </source>
</evidence>
<gene>
    <name evidence="23" type="ORF">N781_12910</name>
</gene>
<dbReference type="Gene3D" id="2.60.40.420">
    <property type="entry name" value="Cupredoxins - blue copper proteins"/>
    <property type="match status" value="1"/>
</dbReference>
<keyword evidence="12 18" id="KW-0186">Copper</keyword>
<organism evidence="23 24">
    <name type="scientific">Pontibacillus halophilus JSM 076056 = DSM 19796</name>
    <dbReference type="NCBI Taxonomy" id="1385510"/>
    <lineage>
        <taxon>Bacteria</taxon>
        <taxon>Bacillati</taxon>
        <taxon>Bacillota</taxon>
        <taxon>Bacilli</taxon>
        <taxon>Bacillales</taxon>
        <taxon>Bacillaceae</taxon>
        <taxon>Pontibacillus</taxon>
    </lineage>
</organism>
<keyword evidence="7 16" id="KW-0479">Metal-binding</keyword>
<evidence type="ECO:0000256" key="16">
    <source>
        <dbReference type="PROSITE-ProRule" id="PRU00433"/>
    </source>
</evidence>
<dbReference type="InterPro" id="IPR045187">
    <property type="entry name" value="CcO_II"/>
</dbReference>
<dbReference type="eggNOG" id="COG2010">
    <property type="taxonomic scope" value="Bacteria"/>
</dbReference>
<dbReference type="SUPFAM" id="SSF81464">
    <property type="entry name" value="Cytochrome c oxidase subunit II-like, transmembrane region"/>
    <property type="match status" value="1"/>
</dbReference>
<protein>
    <recommendedName>
        <fullName evidence="18">Cytochrome c oxidase subunit 2</fullName>
        <ecNumber evidence="18">7.1.1.9</ecNumber>
    </recommendedName>
</protein>
<dbReference type="eggNOG" id="COG1622">
    <property type="taxonomic scope" value="Bacteria"/>
</dbReference>
<evidence type="ECO:0000256" key="12">
    <source>
        <dbReference type="ARBA" id="ARBA00023008"/>
    </source>
</evidence>
<dbReference type="Pfam" id="PF02790">
    <property type="entry name" value="COX2_TM"/>
    <property type="match status" value="1"/>
</dbReference>
<evidence type="ECO:0000256" key="1">
    <source>
        <dbReference type="ARBA" id="ARBA00004141"/>
    </source>
</evidence>
<dbReference type="EMBL" id="AVPE01000003">
    <property type="protein sequence ID" value="KGX93300.1"/>
    <property type="molecule type" value="Genomic_DNA"/>
</dbReference>
<evidence type="ECO:0000256" key="13">
    <source>
        <dbReference type="ARBA" id="ARBA00023136"/>
    </source>
</evidence>